<accession>A0A1W0WH74</accession>
<evidence type="ECO:0000313" key="2">
    <source>
        <dbReference type="EMBL" id="OQV14556.1"/>
    </source>
</evidence>
<evidence type="ECO:0000313" key="3">
    <source>
        <dbReference type="Proteomes" id="UP000192578"/>
    </source>
</evidence>
<dbReference type="EMBL" id="MTYJ01000103">
    <property type="protein sequence ID" value="OQV14556.1"/>
    <property type="molecule type" value="Genomic_DNA"/>
</dbReference>
<proteinExistence type="predicted"/>
<evidence type="ECO:0000259" key="1">
    <source>
        <dbReference type="Pfam" id="PF13349"/>
    </source>
</evidence>
<feature type="domain" description="DUF4097" evidence="1">
    <location>
        <begin position="168"/>
        <end position="288"/>
    </location>
</feature>
<dbReference type="OrthoDB" id="5984441at2759"/>
<keyword evidence="3" id="KW-1185">Reference proteome</keyword>
<sequence length="363" mass="39097">MFLRATATRRMPERILDKLHSKLTEFKVFPFGLLQLRVSDCSPKVVPLDYDAYPDGDKVVISHCAGCHVDRHRMDFFPTKRNDPEVLSLSCVNSEHAEYCGCIVRVPNQMSLDISASGDADVKVSSLEPAQCHISSDYSSVHLHKVKTGKATIFANNGSVEVTGSLIGNISIKTGVAGFVRADRLQGSQIKIDTFRGPIDCQSIYGESVQLSSREGAISTKNLHGDVKIWTTGGDVNIGSLEGNLELSTGRGSSTINVANSQTIKIHAMDGDVSLGLADSIKAQIMLESPNPISAEDVKLKVEHPGSAEPGPLRLMGVLNDATPLDTASVEVVTTKGSIALHATSWLSSLKLGFREDKVTDRI</sequence>
<organism evidence="2 3">
    <name type="scientific">Hypsibius exemplaris</name>
    <name type="common">Freshwater tardigrade</name>
    <dbReference type="NCBI Taxonomy" id="2072580"/>
    <lineage>
        <taxon>Eukaryota</taxon>
        <taxon>Metazoa</taxon>
        <taxon>Ecdysozoa</taxon>
        <taxon>Tardigrada</taxon>
        <taxon>Eutardigrada</taxon>
        <taxon>Parachela</taxon>
        <taxon>Hypsibioidea</taxon>
        <taxon>Hypsibiidae</taxon>
        <taxon>Hypsibius</taxon>
    </lineage>
</organism>
<dbReference type="PANTHER" id="PTHR34094">
    <property type="match status" value="1"/>
</dbReference>
<gene>
    <name evidence="2" type="ORF">BV898_11277</name>
</gene>
<dbReference type="AlphaFoldDB" id="A0A1W0WH74"/>
<dbReference type="InterPro" id="IPR025164">
    <property type="entry name" value="Toastrack_DUF4097"/>
</dbReference>
<reference evidence="3" key="1">
    <citation type="submission" date="2017-01" db="EMBL/GenBank/DDBJ databases">
        <title>Comparative genomics of anhydrobiosis in the tardigrade Hypsibius dujardini.</title>
        <authorList>
            <person name="Yoshida Y."/>
            <person name="Koutsovoulos G."/>
            <person name="Laetsch D."/>
            <person name="Stevens L."/>
            <person name="Kumar S."/>
            <person name="Horikawa D."/>
            <person name="Ishino K."/>
            <person name="Komine S."/>
            <person name="Tomita M."/>
            <person name="Blaxter M."/>
            <person name="Arakawa K."/>
        </authorList>
    </citation>
    <scope>NUCLEOTIDE SEQUENCE [LARGE SCALE GENOMIC DNA]</scope>
    <source>
        <strain evidence="3">Z151</strain>
    </source>
</reference>
<comment type="caution">
    <text evidence="2">The sequence shown here is derived from an EMBL/GenBank/DDBJ whole genome shotgun (WGS) entry which is preliminary data.</text>
</comment>
<dbReference type="PANTHER" id="PTHR34094:SF1">
    <property type="entry name" value="PROTEIN FAM185A"/>
    <property type="match status" value="1"/>
</dbReference>
<dbReference type="Pfam" id="PF13349">
    <property type="entry name" value="DUF4097"/>
    <property type="match status" value="1"/>
</dbReference>
<name>A0A1W0WH74_HYPEX</name>
<dbReference type="Proteomes" id="UP000192578">
    <property type="component" value="Unassembled WGS sequence"/>
</dbReference>
<protein>
    <recommendedName>
        <fullName evidence="1">DUF4097 domain-containing protein</fullName>
    </recommendedName>
</protein>